<dbReference type="Pfam" id="PF06580">
    <property type="entry name" value="His_kinase"/>
    <property type="match status" value="1"/>
</dbReference>
<dbReference type="PANTHER" id="PTHR34220">
    <property type="entry name" value="SENSOR HISTIDINE KINASE YPDA"/>
    <property type="match status" value="1"/>
</dbReference>
<dbReference type="PROSITE" id="PS50109">
    <property type="entry name" value="HIS_KIN"/>
    <property type="match status" value="1"/>
</dbReference>
<evidence type="ECO:0000256" key="3">
    <source>
        <dbReference type="ARBA" id="ARBA00012438"/>
    </source>
</evidence>
<feature type="transmembrane region" description="Helical" evidence="14">
    <location>
        <begin position="44"/>
        <end position="67"/>
    </location>
</feature>
<keyword evidence="9 16" id="KW-0418">Kinase</keyword>
<evidence type="ECO:0000256" key="2">
    <source>
        <dbReference type="ARBA" id="ARBA00004651"/>
    </source>
</evidence>
<evidence type="ECO:0000256" key="11">
    <source>
        <dbReference type="ARBA" id="ARBA00022989"/>
    </source>
</evidence>
<gene>
    <name evidence="16" type="ORF">HHU08_12650</name>
</gene>
<evidence type="ECO:0000256" key="5">
    <source>
        <dbReference type="ARBA" id="ARBA00022553"/>
    </source>
</evidence>
<evidence type="ECO:0000256" key="6">
    <source>
        <dbReference type="ARBA" id="ARBA00022679"/>
    </source>
</evidence>
<dbReference type="GO" id="GO:0005886">
    <property type="term" value="C:plasma membrane"/>
    <property type="evidence" value="ECO:0007669"/>
    <property type="project" value="UniProtKB-SubCell"/>
</dbReference>
<evidence type="ECO:0000256" key="8">
    <source>
        <dbReference type="ARBA" id="ARBA00022741"/>
    </source>
</evidence>
<dbReference type="InterPro" id="IPR010559">
    <property type="entry name" value="Sig_transdc_His_kin_internal"/>
</dbReference>
<evidence type="ECO:0000313" key="17">
    <source>
        <dbReference type="Proteomes" id="UP000588491"/>
    </source>
</evidence>
<name>A0A7Y0K975_9BACI</name>
<proteinExistence type="predicted"/>
<comment type="caution">
    <text evidence="16">The sequence shown here is derived from an EMBL/GenBank/DDBJ whole genome shotgun (WGS) entry which is preliminary data.</text>
</comment>
<keyword evidence="6" id="KW-0808">Transferase</keyword>
<evidence type="ECO:0000256" key="7">
    <source>
        <dbReference type="ARBA" id="ARBA00022692"/>
    </source>
</evidence>
<dbReference type="GO" id="GO:0000155">
    <property type="term" value="F:phosphorelay sensor kinase activity"/>
    <property type="evidence" value="ECO:0007669"/>
    <property type="project" value="InterPro"/>
</dbReference>
<dbReference type="AlphaFoldDB" id="A0A7Y0K975"/>
<dbReference type="EMBL" id="JABBPK010000001">
    <property type="protein sequence ID" value="NMO77848.1"/>
    <property type="molecule type" value="Genomic_DNA"/>
</dbReference>
<keyword evidence="12" id="KW-0902">Two-component regulatory system</keyword>
<evidence type="ECO:0000256" key="4">
    <source>
        <dbReference type="ARBA" id="ARBA00022475"/>
    </source>
</evidence>
<dbReference type="SUPFAM" id="SSF55874">
    <property type="entry name" value="ATPase domain of HSP90 chaperone/DNA topoisomerase II/histidine kinase"/>
    <property type="match status" value="1"/>
</dbReference>
<keyword evidence="11 14" id="KW-1133">Transmembrane helix</keyword>
<sequence>MLQLLPLMIERVGILVIFAFLLSRIKIFRSIIHNESQWQDKLSLIFIFGAFGVISNYTGVEILKGSISTHTWQHELDVSSAIANTRIMGVAIGGLVGGPLVGLGVGLIAGLHRLTLGGFTALACGLSTIMAGLLTGLIGKKYSIKQDSASKAVIIGIAMEIIQMVFILLIASPFQLALELVKIIAFPMIVINGFGMLIFIYIIQNILLEEEKTKAAQTNIALNIAQSTLAYFRQGLNPESSKQVAKIMLKATNADAVSITNKSIVLAHEGLGGDHHIPLEKTSTKLTERVLREGNILIAKNKDEIQCSNQACPLHAAILLPLKANNKTVGTLKLYFANPKNIQLVEYTLAEGLSKLFSLQLELAEAELQQKLLKDAEIKALQAQVHPHFLFNSMNTISALIRTDGEKARQMIHKLSTYFRSNIQGSKNMLIPLSQELEHVHAFLALEEARFPDKFILNESVESELKKVLIPPFTLQPLVENSIRHAFSKGTVGTITICAYKDNDKMVLITEDDGKGMSEDTLYMIGQKNITSSTGTGTALWNIQERVKKIYGDKGRFTIESEWNRGTKVMITLPSKEPTIWRGVDD</sequence>
<evidence type="ECO:0000256" key="10">
    <source>
        <dbReference type="ARBA" id="ARBA00022840"/>
    </source>
</evidence>
<dbReference type="InterPro" id="IPR005467">
    <property type="entry name" value="His_kinase_dom"/>
</dbReference>
<keyword evidence="5" id="KW-0597">Phosphoprotein</keyword>
<dbReference type="Pfam" id="PF02518">
    <property type="entry name" value="HATPase_c"/>
    <property type="match status" value="1"/>
</dbReference>
<dbReference type="InterPro" id="IPR036890">
    <property type="entry name" value="HATPase_C_sf"/>
</dbReference>
<dbReference type="Pfam" id="PF07694">
    <property type="entry name" value="5TM-5TMR_LYT"/>
    <property type="match status" value="1"/>
</dbReference>
<evidence type="ECO:0000256" key="13">
    <source>
        <dbReference type="ARBA" id="ARBA00023136"/>
    </source>
</evidence>
<dbReference type="InterPro" id="IPR050640">
    <property type="entry name" value="Bact_2-comp_sensor_kinase"/>
</dbReference>
<feature type="transmembrane region" description="Helical" evidence="14">
    <location>
        <begin position="151"/>
        <end position="171"/>
    </location>
</feature>
<dbReference type="InterPro" id="IPR011620">
    <property type="entry name" value="Sig_transdc_His_kinase_LytS_TM"/>
</dbReference>
<evidence type="ECO:0000259" key="15">
    <source>
        <dbReference type="PROSITE" id="PS50109"/>
    </source>
</evidence>
<feature type="transmembrane region" description="Helical" evidence="14">
    <location>
        <begin position="87"/>
        <end position="110"/>
    </location>
</feature>
<dbReference type="Proteomes" id="UP000588491">
    <property type="component" value="Unassembled WGS sequence"/>
</dbReference>
<dbReference type="Gene3D" id="3.30.565.10">
    <property type="entry name" value="Histidine kinase-like ATPase, C-terminal domain"/>
    <property type="match status" value="1"/>
</dbReference>
<keyword evidence="8" id="KW-0547">Nucleotide-binding</keyword>
<organism evidence="16 17">
    <name type="scientific">Niallia alba</name>
    <dbReference type="NCBI Taxonomy" id="2729105"/>
    <lineage>
        <taxon>Bacteria</taxon>
        <taxon>Bacillati</taxon>
        <taxon>Bacillota</taxon>
        <taxon>Bacilli</taxon>
        <taxon>Bacillales</taxon>
        <taxon>Bacillaceae</taxon>
        <taxon>Niallia</taxon>
    </lineage>
</organism>
<evidence type="ECO:0000256" key="14">
    <source>
        <dbReference type="SAM" id="Phobius"/>
    </source>
</evidence>
<reference evidence="16 17" key="1">
    <citation type="submission" date="2020-04" db="EMBL/GenBank/DDBJ databases">
        <title>Bacillus sp. UniB3 isolated from commercial digestive syrup.</title>
        <authorList>
            <person name="Thorat V."/>
            <person name="Kirdat K."/>
            <person name="Tiwarekar B."/>
            <person name="Yadav A."/>
        </authorList>
    </citation>
    <scope>NUCLEOTIDE SEQUENCE [LARGE SCALE GENOMIC DNA]</scope>
    <source>
        <strain evidence="16 17">UniB3</strain>
    </source>
</reference>
<dbReference type="EC" id="2.7.13.3" evidence="3"/>
<feature type="transmembrane region" description="Helical" evidence="14">
    <location>
        <begin position="12"/>
        <end position="32"/>
    </location>
</feature>
<dbReference type="InterPro" id="IPR029016">
    <property type="entry name" value="GAF-like_dom_sf"/>
</dbReference>
<protein>
    <recommendedName>
        <fullName evidence="3">histidine kinase</fullName>
        <ecNumber evidence="3">2.7.13.3</ecNumber>
    </recommendedName>
</protein>
<evidence type="ECO:0000313" key="16">
    <source>
        <dbReference type="EMBL" id="NMO77848.1"/>
    </source>
</evidence>
<feature type="domain" description="Histidine kinase" evidence="15">
    <location>
        <begin position="475"/>
        <end position="577"/>
    </location>
</feature>
<keyword evidence="4" id="KW-1003">Cell membrane</keyword>
<dbReference type="RefSeq" id="WP_016203728.1">
    <property type="nucleotide sequence ID" value="NZ_JABBPK010000001.1"/>
</dbReference>
<accession>A0A7Y0K975</accession>
<comment type="subcellular location">
    <subcellularLocation>
        <location evidence="2">Cell membrane</location>
        <topology evidence="2">Multi-pass membrane protein</topology>
    </subcellularLocation>
</comment>
<evidence type="ECO:0000256" key="9">
    <source>
        <dbReference type="ARBA" id="ARBA00022777"/>
    </source>
</evidence>
<keyword evidence="17" id="KW-1185">Reference proteome</keyword>
<evidence type="ECO:0000256" key="1">
    <source>
        <dbReference type="ARBA" id="ARBA00000085"/>
    </source>
</evidence>
<dbReference type="InterPro" id="IPR003594">
    <property type="entry name" value="HATPase_dom"/>
</dbReference>
<dbReference type="PANTHER" id="PTHR34220:SF7">
    <property type="entry name" value="SENSOR HISTIDINE KINASE YPDA"/>
    <property type="match status" value="1"/>
</dbReference>
<feature type="transmembrane region" description="Helical" evidence="14">
    <location>
        <begin position="183"/>
        <end position="203"/>
    </location>
</feature>
<keyword evidence="13 14" id="KW-0472">Membrane</keyword>
<feature type="transmembrane region" description="Helical" evidence="14">
    <location>
        <begin position="116"/>
        <end position="139"/>
    </location>
</feature>
<dbReference type="GO" id="GO:0071555">
    <property type="term" value="P:cell wall organization"/>
    <property type="evidence" value="ECO:0007669"/>
    <property type="project" value="InterPro"/>
</dbReference>
<dbReference type="Gene3D" id="3.30.450.40">
    <property type="match status" value="1"/>
</dbReference>
<keyword evidence="10" id="KW-0067">ATP-binding</keyword>
<evidence type="ECO:0000256" key="12">
    <source>
        <dbReference type="ARBA" id="ARBA00023012"/>
    </source>
</evidence>
<dbReference type="SUPFAM" id="SSF55781">
    <property type="entry name" value="GAF domain-like"/>
    <property type="match status" value="1"/>
</dbReference>
<comment type="catalytic activity">
    <reaction evidence="1">
        <text>ATP + protein L-histidine = ADP + protein N-phospho-L-histidine.</text>
        <dbReference type="EC" id="2.7.13.3"/>
    </reaction>
</comment>
<dbReference type="GO" id="GO:0005524">
    <property type="term" value="F:ATP binding"/>
    <property type="evidence" value="ECO:0007669"/>
    <property type="project" value="UniProtKB-KW"/>
</dbReference>
<keyword evidence="7 14" id="KW-0812">Transmembrane</keyword>